<sequence length="158" mass="17766">MEPVESDPVVSSTVDENDLIAQKRTSISSVSESCPDEETLPQVRRPKWKITRSYTDDTIKKKSLTASSSQDGAEFEVPEFEFYDDVWNMEGSQADDYGADYLATGRITPDGLVDEDFEKELGWLAQVSYSLPSPQAIPLSASLNRAYFCMLFKLLELF</sequence>
<accession>A0A3P7KVY9</accession>
<gene>
    <name evidence="2" type="ORF">DILT_LOCUS4986</name>
</gene>
<evidence type="ECO:0000256" key="1">
    <source>
        <dbReference type="SAM" id="MobiDB-lite"/>
    </source>
</evidence>
<evidence type="ECO:0000313" key="2">
    <source>
        <dbReference type="EMBL" id="VDN09155.1"/>
    </source>
</evidence>
<name>A0A3P7KVY9_DIBLA</name>
<feature type="compositionally biased region" description="Polar residues" evidence="1">
    <location>
        <begin position="23"/>
        <end position="32"/>
    </location>
</feature>
<protein>
    <submittedName>
        <fullName evidence="2">Uncharacterized protein</fullName>
    </submittedName>
</protein>
<dbReference type="Proteomes" id="UP000281553">
    <property type="component" value="Unassembled WGS sequence"/>
</dbReference>
<dbReference type="AlphaFoldDB" id="A0A3P7KVY9"/>
<dbReference type="OrthoDB" id="19923at2759"/>
<feature type="region of interest" description="Disordered" evidence="1">
    <location>
        <begin position="1"/>
        <end position="40"/>
    </location>
</feature>
<dbReference type="EMBL" id="UYRU01046500">
    <property type="protein sequence ID" value="VDN09155.1"/>
    <property type="molecule type" value="Genomic_DNA"/>
</dbReference>
<organism evidence="2 3">
    <name type="scientific">Dibothriocephalus latus</name>
    <name type="common">Fish tapeworm</name>
    <name type="synonym">Diphyllobothrium latum</name>
    <dbReference type="NCBI Taxonomy" id="60516"/>
    <lineage>
        <taxon>Eukaryota</taxon>
        <taxon>Metazoa</taxon>
        <taxon>Spiralia</taxon>
        <taxon>Lophotrochozoa</taxon>
        <taxon>Platyhelminthes</taxon>
        <taxon>Cestoda</taxon>
        <taxon>Eucestoda</taxon>
        <taxon>Diphyllobothriidea</taxon>
        <taxon>Diphyllobothriidae</taxon>
        <taxon>Dibothriocephalus</taxon>
    </lineage>
</organism>
<keyword evidence="3" id="KW-1185">Reference proteome</keyword>
<evidence type="ECO:0000313" key="3">
    <source>
        <dbReference type="Proteomes" id="UP000281553"/>
    </source>
</evidence>
<proteinExistence type="predicted"/>
<reference evidence="2 3" key="1">
    <citation type="submission" date="2018-11" db="EMBL/GenBank/DDBJ databases">
        <authorList>
            <consortium name="Pathogen Informatics"/>
        </authorList>
    </citation>
    <scope>NUCLEOTIDE SEQUENCE [LARGE SCALE GENOMIC DNA]</scope>
</reference>